<reference evidence="14 15" key="1">
    <citation type="submission" date="2014-09" db="EMBL/GenBank/DDBJ databases">
        <authorList>
            <person name="Martin A.A."/>
        </authorList>
    </citation>
    <scope>NUCLEOTIDE SEQUENCE</scope>
    <source>
        <strain evidence="15">ED321</strain>
        <strain evidence="14">ED321 Heterogonic</strain>
    </source>
</reference>
<dbReference type="OrthoDB" id="3225452at2759"/>
<evidence type="ECO:0000256" key="3">
    <source>
        <dbReference type="ARBA" id="ARBA00022473"/>
    </source>
</evidence>
<dbReference type="InterPro" id="IPR001523">
    <property type="entry name" value="Paired_dom"/>
</dbReference>
<keyword evidence="15" id="KW-1185">Reference proteome</keyword>
<keyword evidence="3" id="KW-0217">Developmental protein</keyword>
<protein>
    <submittedName>
        <fullName evidence="14">Homeobox domain and Paired domain and Homeodomain-like and Winged helix-turn-helix DNA-binding domain-containing protein</fullName>
    </submittedName>
</protein>
<dbReference type="PROSITE" id="PS51057">
    <property type="entry name" value="PAIRED_2"/>
    <property type="match status" value="1"/>
</dbReference>
<dbReference type="PANTHER" id="PTHR45636">
    <property type="entry name" value="PAIRED BOX PROTEIN PAX-6-RELATED-RELATED"/>
    <property type="match status" value="1"/>
</dbReference>
<evidence type="ECO:0000256" key="8">
    <source>
        <dbReference type="ARBA" id="ARBA00023242"/>
    </source>
</evidence>
<keyword evidence="6 9" id="KW-0238">DNA-binding</keyword>
<dbReference type="InterPro" id="IPR009057">
    <property type="entry name" value="Homeodomain-like_sf"/>
</dbReference>
<organism evidence="14">
    <name type="scientific">Strongyloides ratti</name>
    <name type="common">Parasitic roundworm</name>
    <dbReference type="NCBI Taxonomy" id="34506"/>
    <lineage>
        <taxon>Eukaryota</taxon>
        <taxon>Metazoa</taxon>
        <taxon>Ecdysozoa</taxon>
        <taxon>Nematoda</taxon>
        <taxon>Chromadorea</taxon>
        <taxon>Rhabditida</taxon>
        <taxon>Tylenchina</taxon>
        <taxon>Panagrolaimomorpha</taxon>
        <taxon>Strongyloidoidea</taxon>
        <taxon>Strongyloididae</taxon>
        <taxon>Strongyloides</taxon>
    </lineage>
</organism>
<comment type="subcellular location">
    <subcellularLocation>
        <location evidence="1 9 10">Nucleus</location>
    </subcellularLocation>
</comment>
<evidence type="ECO:0000259" key="13">
    <source>
        <dbReference type="PROSITE" id="PS51057"/>
    </source>
</evidence>
<feature type="DNA-binding region" description="Homeobox" evidence="9">
    <location>
        <begin position="203"/>
        <end position="262"/>
    </location>
</feature>
<evidence type="ECO:0000256" key="7">
    <source>
        <dbReference type="ARBA" id="ARBA00023163"/>
    </source>
</evidence>
<keyword evidence="5" id="KW-0805">Transcription regulation</keyword>
<keyword evidence="8 9" id="KW-0539">Nucleus</keyword>
<evidence type="ECO:0000256" key="9">
    <source>
        <dbReference type="PROSITE-ProRule" id="PRU00108"/>
    </source>
</evidence>
<dbReference type="OMA" id="RYYRTGI"/>
<dbReference type="Proteomes" id="UP000035682">
    <property type="component" value="Unplaced"/>
</dbReference>
<dbReference type="Gene3D" id="1.10.10.60">
    <property type="entry name" value="Homeodomain-like"/>
    <property type="match status" value="1"/>
</dbReference>
<feature type="compositionally biased region" description="Basic and acidic residues" evidence="11">
    <location>
        <begin position="182"/>
        <end position="205"/>
    </location>
</feature>
<evidence type="ECO:0000256" key="2">
    <source>
        <dbReference type="ARBA" id="ARBA00005733"/>
    </source>
</evidence>
<evidence type="ECO:0000256" key="1">
    <source>
        <dbReference type="ARBA" id="ARBA00004123"/>
    </source>
</evidence>
<dbReference type="RefSeq" id="XP_024510821.1">
    <property type="nucleotide sequence ID" value="XM_024645354.1"/>
</dbReference>
<evidence type="ECO:0000313" key="17">
    <source>
        <dbReference type="WormBase" id="SRAE_X000094800"/>
    </source>
</evidence>
<dbReference type="GO" id="GO:0000978">
    <property type="term" value="F:RNA polymerase II cis-regulatory region sequence-specific DNA binding"/>
    <property type="evidence" value="ECO:0007669"/>
    <property type="project" value="TreeGrafter"/>
</dbReference>
<keyword evidence="9 10" id="KW-0371">Homeobox</keyword>
<dbReference type="GO" id="GO:0009957">
    <property type="term" value="P:epidermal cell fate specification"/>
    <property type="evidence" value="ECO:0007669"/>
    <property type="project" value="EnsemblMetazoa"/>
</dbReference>
<comment type="similarity">
    <text evidence="2">Belongs to the paired homeobox family.</text>
</comment>
<dbReference type="STRING" id="34506.A0A090LP61"/>
<dbReference type="AlphaFoldDB" id="A0A090LP61"/>
<evidence type="ECO:0000313" key="14">
    <source>
        <dbReference type="EMBL" id="CEF71625.1"/>
    </source>
</evidence>
<dbReference type="SMART" id="SM00389">
    <property type="entry name" value="HOX"/>
    <property type="match status" value="1"/>
</dbReference>
<keyword evidence="7" id="KW-0804">Transcription</keyword>
<dbReference type="GeneID" id="36384005"/>
<evidence type="ECO:0000256" key="4">
    <source>
        <dbReference type="ARBA" id="ARBA00022724"/>
    </source>
</evidence>
<dbReference type="WormBase" id="SRAE_X000094800">
    <property type="protein sequence ID" value="SRP06844"/>
    <property type="gene ID" value="WBGene00266511"/>
</dbReference>
<dbReference type="GO" id="GO:0000981">
    <property type="term" value="F:DNA-binding transcription factor activity, RNA polymerase II-specific"/>
    <property type="evidence" value="ECO:0007669"/>
    <property type="project" value="TreeGrafter"/>
</dbReference>
<dbReference type="WBParaSite" id="SRAE_X000094800.1">
    <property type="protein sequence ID" value="SRAE_X000094800.1"/>
    <property type="gene ID" value="WBGene00266511"/>
</dbReference>
<dbReference type="Pfam" id="PF00292">
    <property type="entry name" value="PAX"/>
    <property type="match status" value="1"/>
</dbReference>
<evidence type="ECO:0000256" key="6">
    <source>
        <dbReference type="ARBA" id="ARBA00023125"/>
    </source>
</evidence>
<dbReference type="EMBL" id="LN609530">
    <property type="protein sequence ID" value="CEF71625.1"/>
    <property type="molecule type" value="Genomic_DNA"/>
</dbReference>
<dbReference type="CTD" id="36384005"/>
<dbReference type="InterPro" id="IPR043565">
    <property type="entry name" value="PAX_fam"/>
</dbReference>
<dbReference type="GO" id="GO:0005634">
    <property type="term" value="C:nucleus"/>
    <property type="evidence" value="ECO:0007669"/>
    <property type="project" value="UniProtKB-SubCell"/>
</dbReference>
<proteinExistence type="inferred from homology"/>
<dbReference type="GO" id="GO:0031581">
    <property type="term" value="P:hemidesmosome assembly"/>
    <property type="evidence" value="ECO:0007669"/>
    <property type="project" value="EnsemblMetazoa"/>
</dbReference>
<feature type="region of interest" description="Disordered" evidence="11">
    <location>
        <begin position="180"/>
        <end position="207"/>
    </location>
</feature>
<reference evidence="16" key="2">
    <citation type="submission" date="2020-12" db="UniProtKB">
        <authorList>
            <consortium name="WormBaseParasite"/>
        </authorList>
    </citation>
    <scope>IDENTIFICATION</scope>
</reference>
<dbReference type="PANTHER" id="PTHR45636:SF49">
    <property type="entry name" value="PAIRED BOX PROTEIN 3 HOMOLOG"/>
    <property type="match status" value="1"/>
</dbReference>
<evidence type="ECO:0000256" key="11">
    <source>
        <dbReference type="SAM" id="MobiDB-lite"/>
    </source>
</evidence>
<evidence type="ECO:0000313" key="15">
    <source>
        <dbReference type="Proteomes" id="UP000035682"/>
    </source>
</evidence>
<dbReference type="Pfam" id="PF00046">
    <property type="entry name" value="Homeodomain"/>
    <property type="match status" value="1"/>
</dbReference>
<dbReference type="PRINTS" id="PR00027">
    <property type="entry name" value="PAIREDBOX"/>
</dbReference>
<evidence type="ECO:0000259" key="12">
    <source>
        <dbReference type="PROSITE" id="PS50071"/>
    </source>
</evidence>
<sequence>MSLMYDKQVKFINILGQGRVNQLGGMFINGKPLPTYVRLKIIELAKNGVKPCNISRQLKVSHGAVSKILNRFAETGSVSPRQVHGSLKSRISINYIEKDVANIMKLNPNYNANDIRMKLIANKICTDETVPSLTSIKKLIKIIEFKKVADSCSTEKSKKLSLNNELPFSIDKILSVNTKSSENNKKNDEKISFDKSPTRSYEGRRNRTSFNAQQLKALENLFSINTYPNPEEREKLSKITNLSEEKIMTWFSNRRARYRKNLSFNTSDHQDYIISPVLSTNNGFSPIPPSTSMTPLSINTTNNCTQYFGNNSTSPSSHIVRTPYFYMNQYQKKFFPESNVPVISLSNGSFQNYNLIGL</sequence>
<name>A0A090LP61_STRRB</name>
<dbReference type="PROSITE" id="PS50071">
    <property type="entry name" value="HOMEOBOX_2"/>
    <property type="match status" value="1"/>
</dbReference>
<gene>
    <name evidence="14 16 17" type="ORF">SRAE_X000094800</name>
</gene>
<evidence type="ECO:0000256" key="5">
    <source>
        <dbReference type="ARBA" id="ARBA00023015"/>
    </source>
</evidence>
<dbReference type="InterPro" id="IPR036388">
    <property type="entry name" value="WH-like_DNA-bd_sf"/>
</dbReference>
<feature type="domain" description="Homeobox" evidence="12">
    <location>
        <begin position="201"/>
        <end position="261"/>
    </location>
</feature>
<feature type="domain" description="Paired" evidence="13">
    <location>
        <begin position="16"/>
        <end position="143"/>
    </location>
</feature>
<dbReference type="Gene3D" id="1.10.10.10">
    <property type="entry name" value="Winged helix-like DNA-binding domain superfamily/Winged helix DNA-binding domain"/>
    <property type="match status" value="2"/>
</dbReference>
<evidence type="ECO:0000313" key="16">
    <source>
        <dbReference type="WBParaSite" id="SRAE_X000094800.1"/>
    </source>
</evidence>
<dbReference type="SMART" id="SM00351">
    <property type="entry name" value="PAX"/>
    <property type="match status" value="1"/>
</dbReference>
<dbReference type="SUPFAM" id="SSF46689">
    <property type="entry name" value="Homeodomain-like"/>
    <property type="match status" value="2"/>
</dbReference>
<evidence type="ECO:0000256" key="10">
    <source>
        <dbReference type="RuleBase" id="RU000682"/>
    </source>
</evidence>
<dbReference type="CDD" id="cd00086">
    <property type="entry name" value="homeodomain"/>
    <property type="match status" value="1"/>
</dbReference>
<dbReference type="InterPro" id="IPR001356">
    <property type="entry name" value="HD"/>
</dbReference>
<accession>A0A090LP61</accession>
<dbReference type="GO" id="GO:0035262">
    <property type="term" value="P:gonad morphogenesis"/>
    <property type="evidence" value="ECO:0007669"/>
    <property type="project" value="EnsemblMetazoa"/>
</dbReference>
<keyword evidence="4" id="KW-0563">Paired box</keyword>